<evidence type="ECO:0000256" key="1">
    <source>
        <dbReference type="ARBA" id="ARBA00010211"/>
    </source>
</evidence>
<dbReference type="PANTHER" id="PTHR42796">
    <property type="entry name" value="FUMARYLACETOACETATE HYDROLASE DOMAIN-CONTAINING PROTEIN 2A-RELATED"/>
    <property type="match status" value="1"/>
</dbReference>
<dbReference type="Proteomes" id="UP000271031">
    <property type="component" value="Unassembled WGS sequence"/>
</dbReference>
<organism evidence="4 5">
    <name type="scientific">Brevibacillus fluminis</name>
    <dbReference type="NCBI Taxonomy" id="511487"/>
    <lineage>
        <taxon>Bacteria</taxon>
        <taxon>Bacillati</taxon>
        <taxon>Bacillota</taxon>
        <taxon>Bacilli</taxon>
        <taxon>Bacillales</taxon>
        <taxon>Paenibacillaceae</taxon>
        <taxon>Brevibacillus</taxon>
    </lineage>
</organism>
<name>A0A3M8DBP5_9BACL</name>
<reference evidence="4 5" key="1">
    <citation type="submission" date="2018-10" db="EMBL/GenBank/DDBJ databases">
        <title>Phylogenomics of Brevibacillus.</title>
        <authorList>
            <person name="Dunlap C."/>
        </authorList>
    </citation>
    <scope>NUCLEOTIDE SEQUENCE [LARGE SCALE GENOMIC DNA]</scope>
    <source>
        <strain evidence="4 5">JCM 15716</strain>
    </source>
</reference>
<sequence>MKLVTYSRSGRKSIGAVVADKVIDIAKAYKLMANEEGIPSDMKSFLQGGTVLLEKARQAVEFAAAGGRIQETELADVIFRIETVDIHAPISNPNKIICIGLNYRDHAAEVNLEIPTIPVLFSKYSNTINDPLSPIPKPEDSDQLDYEAELAVVIGKHASHVEEADANQYVAGYTAMNDVSVRDYQVRTSQWLQGKTFDGHAPMGPYLVTADEVNDPHRLAIKCYVNDEIRQNSNTKELIFSIPYLISYLSKIMVLEPGDIIATGTPHGVAMGLKPPKYLQVGDKVRVEIEGIGSLENPVVLGDKAFIQRQFLAKHQQGL</sequence>
<dbReference type="FunFam" id="3.90.850.10:FF:000002">
    <property type="entry name" value="2-hydroxyhepta-2,4-diene-1,7-dioate isomerase"/>
    <property type="match status" value="1"/>
</dbReference>
<accession>A0A3M8DBP5</accession>
<dbReference type="Pfam" id="PF01557">
    <property type="entry name" value="FAA_hydrolase"/>
    <property type="match status" value="1"/>
</dbReference>
<dbReference type="Gene3D" id="3.90.850.10">
    <property type="entry name" value="Fumarylacetoacetase-like, C-terminal domain"/>
    <property type="match status" value="1"/>
</dbReference>
<protein>
    <submittedName>
        <fullName evidence="4">FAA hydrolase family protein</fullName>
    </submittedName>
</protein>
<proteinExistence type="inferred from homology"/>
<dbReference type="InterPro" id="IPR051121">
    <property type="entry name" value="FAH"/>
</dbReference>
<evidence type="ECO:0000313" key="5">
    <source>
        <dbReference type="Proteomes" id="UP000271031"/>
    </source>
</evidence>
<feature type="domain" description="Fumarylacetoacetase-like C-terminal" evidence="3">
    <location>
        <begin position="95"/>
        <end position="300"/>
    </location>
</feature>
<evidence type="ECO:0000256" key="2">
    <source>
        <dbReference type="ARBA" id="ARBA00022723"/>
    </source>
</evidence>
<keyword evidence="5" id="KW-1185">Reference proteome</keyword>
<dbReference type="GO" id="GO:0046872">
    <property type="term" value="F:metal ion binding"/>
    <property type="evidence" value="ECO:0007669"/>
    <property type="project" value="UniProtKB-KW"/>
</dbReference>
<keyword evidence="4" id="KW-0378">Hydrolase</keyword>
<dbReference type="SUPFAM" id="SSF56529">
    <property type="entry name" value="FAH"/>
    <property type="match status" value="1"/>
</dbReference>
<dbReference type="AlphaFoldDB" id="A0A3M8DBP5"/>
<dbReference type="InterPro" id="IPR036663">
    <property type="entry name" value="Fumarylacetoacetase_C_sf"/>
</dbReference>
<dbReference type="EMBL" id="RHHQ01000014">
    <property type="protein sequence ID" value="RNB85454.1"/>
    <property type="molecule type" value="Genomic_DNA"/>
</dbReference>
<dbReference type="GO" id="GO:0016853">
    <property type="term" value="F:isomerase activity"/>
    <property type="evidence" value="ECO:0007669"/>
    <property type="project" value="UniProtKB-ARBA"/>
</dbReference>
<gene>
    <name evidence="4" type="ORF">EDM56_18795</name>
</gene>
<dbReference type="PANTHER" id="PTHR42796:SF4">
    <property type="entry name" value="FUMARYLACETOACETATE HYDROLASE DOMAIN-CONTAINING PROTEIN 2A"/>
    <property type="match status" value="1"/>
</dbReference>
<comment type="caution">
    <text evidence="4">The sequence shown here is derived from an EMBL/GenBank/DDBJ whole genome shotgun (WGS) entry which is preliminary data.</text>
</comment>
<keyword evidence="2" id="KW-0479">Metal-binding</keyword>
<dbReference type="OrthoDB" id="9805307at2"/>
<evidence type="ECO:0000259" key="3">
    <source>
        <dbReference type="Pfam" id="PF01557"/>
    </source>
</evidence>
<comment type="similarity">
    <text evidence="1">Belongs to the FAH family.</text>
</comment>
<evidence type="ECO:0000313" key="4">
    <source>
        <dbReference type="EMBL" id="RNB85454.1"/>
    </source>
</evidence>
<dbReference type="InterPro" id="IPR011234">
    <property type="entry name" value="Fumarylacetoacetase-like_C"/>
</dbReference>
<dbReference type="GO" id="GO:0019752">
    <property type="term" value="P:carboxylic acid metabolic process"/>
    <property type="evidence" value="ECO:0007669"/>
    <property type="project" value="UniProtKB-ARBA"/>
</dbReference>
<dbReference type="RefSeq" id="WP_122919459.1">
    <property type="nucleotide sequence ID" value="NZ_RHHQ01000014.1"/>
</dbReference>
<dbReference type="GO" id="GO:0016787">
    <property type="term" value="F:hydrolase activity"/>
    <property type="evidence" value="ECO:0007669"/>
    <property type="project" value="UniProtKB-KW"/>
</dbReference>